<dbReference type="GO" id="GO:0003723">
    <property type="term" value="F:RNA binding"/>
    <property type="evidence" value="ECO:0007669"/>
    <property type="project" value="InterPro"/>
</dbReference>
<proteinExistence type="predicted"/>
<reference evidence="2" key="1">
    <citation type="submission" date="2023-07" db="EMBL/GenBank/DDBJ databases">
        <title>Genomic Encyclopedia of Type Strains, Phase IV (KMG-IV): sequencing the most valuable type-strain genomes for metagenomic binning, comparative biology and taxonomic classification.</title>
        <authorList>
            <person name="Goeker M."/>
        </authorList>
    </citation>
    <scope>NUCLEOTIDE SEQUENCE</scope>
    <source>
        <strain evidence="2">DSM 24202</strain>
    </source>
</reference>
<dbReference type="RefSeq" id="WP_307260333.1">
    <property type="nucleotide sequence ID" value="NZ_JAUSVL010000001.1"/>
</dbReference>
<feature type="region of interest" description="Disordered" evidence="1">
    <location>
        <begin position="90"/>
        <end position="115"/>
    </location>
</feature>
<dbReference type="InterPro" id="IPR038008">
    <property type="entry name" value="Jag_KH"/>
</dbReference>
<name>A0AAE3VEH9_9BACT</name>
<evidence type="ECO:0000256" key="1">
    <source>
        <dbReference type="SAM" id="MobiDB-lite"/>
    </source>
</evidence>
<accession>A0AAE3VEH9</accession>
<dbReference type="InterPro" id="IPR039247">
    <property type="entry name" value="KhpB"/>
</dbReference>
<evidence type="ECO:0000313" key="2">
    <source>
        <dbReference type="EMBL" id="MDQ0288992.1"/>
    </source>
</evidence>
<dbReference type="InterPro" id="IPR015946">
    <property type="entry name" value="KH_dom-like_a/b"/>
</dbReference>
<dbReference type="AlphaFoldDB" id="A0AAE3VEH9"/>
<dbReference type="Gene3D" id="3.30.1370.50">
    <property type="entry name" value="R3H-like domain"/>
    <property type="match status" value="1"/>
</dbReference>
<dbReference type="PANTHER" id="PTHR35800:SF1">
    <property type="entry name" value="RNA-BINDING PROTEIN KHPB"/>
    <property type="match status" value="1"/>
</dbReference>
<keyword evidence="3" id="KW-1185">Reference proteome</keyword>
<dbReference type="Proteomes" id="UP001238163">
    <property type="component" value="Unassembled WGS sequence"/>
</dbReference>
<dbReference type="Gene3D" id="3.30.300.20">
    <property type="match status" value="1"/>
</dbReference>
<dbReference type="Pfam" id="PF13083">
    <property type="entry name" value="KH_KhpA-B"/>
    <property type="match status" value="1"/>
</dbReference>
<dbReference type="EMBL" id="JAUSVL010000001">
    <property type="protein sequence ID" value="MDQ0288992.1"/>
    <property type="molecule type" value="Genomic_DNA"/>
</dbReference>
<protein>
    <submittedName>
        <fullName evidence="2">SpoIIIJ-associated protein</fullName>
    </submittedName>
</protein>
<dbReference type="PANTHER" id="PTHR35800">
    <property type="entry name" value="PROTEIN JAG"/>
    <property type="match status" value="1"/>
</dbReference>
<dbReference type="InterPro" id="IPR036867">
    <property type="entry name" value="R3H_dom_sf"/>
</dbReference>
<sequence length="180" mass="20134">MLEKTQQEKAQQVLSELLRLLGTTAQVLCLEQDDDFRLSVQSEEAGRLIGRKGQTLESLELILNRILRCQHNNDESLPWVPVEVDGYSVTRRGNGDAGRSGGHEGGGNRPDPARMEGIARDAAKEVKRWRSPRQVGPFTPAERRLVHLTLRDDPEVETISDEQADANGCKRITIRLKDNA</sequence>
<organism evidence="2 3">
    <name type="scientific">Oligosphaera ethanolica</name>
    <dbReference type="NCBI Taxonomy" id="760260"/>
    <lineage>
        <taxon>Bacteria</taxon>
        <taxon>Pseudomonadati</taxon>
        <taxon>Lentisphaerota</taxon>
        <taxon>Oligosphaeria</taxon>
        <taxon>Oligosphaerales</taxon>
        <taxon>Oligosphaeraceae</taxon>
        <taxon>Oligosphaera</taxon>
    </lineage>
</organism>
<dbReference type="CDD" id="cd02414">
    <property type="entry name" value="KH-II_Jag"/>
    <property type="match status" value="1"/>
</dbReference>
<comment type="caution">
    <text evidence="2">The sequence shown here is derived from an EMBL/GenBank/DDBJ whole genome shotgun (WGS) entry which is preliminary data.</text>
</comment>
<evidence type="ECO:0000313" key="3">
    <source>
        <dbReference type="Proteomes" id="UP001238163"/>
    </source>
</evidence>
<feature type="compositionally biased region" description="Gly residues" evidence="1">
    <location>
        <begin position="95"/>
        <end position="108"/>
    </location>
</feature>
<gene>
    <name evidence="2" type="ORF">J3R75_001099</name>
</gene>